<name>A0A814KRC0_9BILA</name>
<feature type="domain" description="PiggyBac transposable element-derived protein" evidence="1">
    <location>
        <begin position="132"/>
        <end position="240"/>
    </location>
</feature>
<evidence type="ECO:0000313" key="2">
    <source>
        <dbReference type="EMBL" id="CAF1053248.1"/>
    </source>
</evidence>
<comment type="caution">
    <text evidence="2">The sequence shown here is derived from an EMBL/GenBank/DDBJ whole genome shotgun (WGS) entry which is preliminary data.</text>
</comment>
<dbReference type="InterPro" id="IPR029526">
    <property type="entry name" value="PGBD"/>
</dbReference>
<organism evidence="2 3">
    <name type="scientific">Brachionus calyciflorus</name>
    <dbReference type="NCBI Taxonomy" id="104777"/>
    <lineage>
        <taxon>Eukaryota</taxon>
        <taxon>Metazoa</taxon>
        <taxon>Spiralia</taxon>
        <taxon>Gnathifera</taxon>
        <taxon>Rotifera</taxon>
        <taxon>Eurotatoria</taxon>
        <taxon>Monogononta</taxon>
        <taxon>Pseudotrocha</taxon>
        <taxon>Ploima</taxon>
        <taxon>Brachionidae</taxon>
        <taxon>Brachionus</taxon>
    </lineage>
</organism>
<sequence>MDKLKIDEEIDSIAFEVDKLDEDFIIPEFPDFPESHVGKSQSISSSNVLTIFTIIGNNSQSSIECSRSNVCNNSQSSIESSSSNVCNNSQKVNNENVSTLLKTKKKEIINQGSVSPKQKKDDFTSENELYSFYHSIWASAAMPSNRFKLLCAKKTLDDIHSKTHRLSASNNNKFTKMSTILENFRKNIKIAYSPGRRLCVDVKLHSYRVRSSFLQYMPSKPAKYGHKFCSLVDNDTNYINSLS</sequence>
<dbReference type="PANTHER" id="PTHR46599:SF3">
    <property type="entry name" value="PIGGYBAC TRANSPOSABLE ELEMENT-DERIVED PROTEIN 4"/>
    <property type="match status" value="1"/>
</dbReference>
<accession>A0A814KRC0</accession>
<evidence type="ECO:0000313" key="3">
    <source>
        <dbReference type="Proteomes" id="UP000663879"/>
    </source>
</evidence>
<dbReference type="Proteomes" id="UP000663879">
    <property type="component" value="Unassembled WGS sequence"/>
</dbReference>
<evidence type="ECO:0000259" key="1">
    <source>
        <dbReference type="Pfam" id="PF13843"/>
    </source>
</evidence>
<dbReference type="EMBL" id="CAJNOC010005468">
    <property type="protein sequence ID" value="CAF1053248.1"/>
    <property type="molecule type" value="Genomic_DNA"/>
</dbReference>
<dbReference type="Pfam" id="PF13843">
    <property type="entry name" value="DDE_Tnp_1_7"/>
    <property type="match status" value="1"/>
</dbReference>
<protein>
    <recommendedName>
        <fullName evidence="1">PiggyBac transposable element-derived protein domain-containing protein</fullName>
    </recommendedName>
</protein>
<dbReference type="AlphaFoldDB" id="A0A814KRC0"/>
<reference evidence="2" key="1">
    <citation type="submission" date="2021-02" db="EMBL/GenBank/DDBJ databases">
        <authorList>
            <person name="Nowell W R."/>
        </authorList>
    </citation>
    <scope>NUCLEOTIDE SEQUENCE</scope>
    <source>
        <strain evidence="2">Ploen Becks lab</strain>
    </source>
</reference>
<proteinExistence type="predicted"/>
<dbReference type="OrthoDB" id="10049986at2759"/>
<keyword evidence="3" id="KW-1185">Reference proteome</keyword>
<dbReference type="PANTHER" id="PTHR46599">
    <property type="entry name" value="PIGGYBAC TRANSPOSABLE ELEMENT-DERIVED PROTEIN 4"/>
    <property type="match status" value="1"/>
</dbReference>
<gene>
    <name evidence="2" type="ORF">OXX778_LOCUS18930</name>
</gene>